<organism evidence="1 2">
    <name type="scientific">Hyalomma asiaticum</name>
    <name type="common">Tick</name>
    <dbReference type="NCBI Taxonomy" id="266040"/>
    <lineage>
        <taxon>Eukaryota</taxon>
        <taxon>Metazoa</taxon>
        <taxon>Ecdysozoa</taxon>
        <taxon>Arthropoda</taxon>
        <taxon>Chelicerata</taxon>
        <taxon>Arachnida</taxon>
        <taxon>Acari</taxon>
        <taxon>Parasitiformes</taxon>
        <taxon>Ixodida</taxon>
        <taxon>Ixodoidea</taxon>
        <taxon>Ixodidae</taxon>
        <taxon>Hyalomminae</taxon>
        <taxon>Hyalomma</taxon>
    </lineage>
</organism>
<dbReference type="Proteomes" id="UP000821845">
    <property type="component" value="Chromosome 11"/>
</dbReference>
<dbReference type="EMBL" id="CM023491">
    <property type="protein sequence ID" value="KAH6941228.1"/>
    <property type="molecule type" value="Genomic_DNA"/>
</dbReference>
<comment type="caution">
    <text evidence="1">The sequence shown here is derived from an EMBL/GenBank/DDBJ whole genome shotgun (WGS) entry which is preliminary data.</text>
</comment>
<evidence type="ECO:0000313" key="2">
    <source>
        <dbReference type="Proteomes" id="UP000821845"/>
    </source>
</evidence>
<proteinExistence type="predicted"/>
<sequence length="155" mass="18035">MANTSTPSAHLSLRSVLEESTDGNMNLVENRLATFEHWPLTGECVCTPPRMAEAGFYHCPTESQPDLARCYVCFKELHGWQPSDDPFEEHSRYADCAFVSRGMKKGDEMTLHEFTCIEKERDKNRVRMLKELRMSLLEEDLQSHKRELEKLLKKR</sequence>
<evidence type="ECO:0000313" key="1">
    <source>
        <dbReference type="EMBL" id="KAH6941228.1"/>
    </source>
</evidence>
<protein>
    <submittedName>
        <fullName evidence="1">Uncharacterized protein</fullName>
    </submittedName>
</protein>
<name>A0ACB7T2P7_HYAAI</name>
<reference evidence="1" key="1">
    <citation type="submission" date="2020-05" db="EMBL/GenBank/DDBJ databases">
        <title>Large-scale comparative analyses of tick genomes elucidate their genetic diversity and vector capacities.</title>
        <authorList>
            <person name="Jia N."/>
            <person name="Wang J."/>
            <person name="Shi W."/>
            <person name="Du L."/>
            <person name="Sun Y."/>
            <person name="Zhan W."/>
            <person name="Jiang J."/>
            <person name="Wang Q."/>
            <person name="Zhang B."/>
            <person name="Ji P."/>
            <person name="Sakyi L.B."/>
            <person name="Cui X."/>
            <person name="Yuan T."/>
            <person name="Jiang B."/>
            <person name="Yang W."/>
            <person name="Lam T.T.-Y."/>
            <person name="Chang Q."/>
            <person name="Ding S."/>
            <person name="Wang X."/>
            <person name="Zhu J."/>
            <person name="Ruan X."/>
            <person name="Zhao L."/>
            <person name="Wei J."/>
            <person name="Que T."/>
            <person name="Du C."/>
            <person name="Cheng J."/>
            <person name="Dai P."/>
            <person name="Han X."/>
            <person name="Huang E."/>
            <person name="Gao Y."/>
            <person name="Liu J."/>
            <person name="Shao H."/>
            <person name="Ye R."/>
            <person name="Li L."/>
            <person name="Wei W."/>
            <person name="Wang X."/>
            <person name="Wang C."/>
            <person name="Yang T."/>
            <person name="Huo Q."/>
            <person name="Li W."/>
            <person name="Guo W."/>
            <person name="Chen H."/>
            <person name="Zhou L."/>
            <person name="Ni X."/>
            <person name="Tian J."/>
            <person name="Zhou Y."/>
            <person name="Sheng Y."/>
            <person name="Liu T."/>
            <person name="Pan Y."/>
            <person name="Xia L."/>
            <person name="Li J."/>
            <person name="Zhao F."/>
            <person name="Cao W."/>
        </authorList>
    </citation>
    <scope>NUCLEOTIDE SEQUENCE</scope>
    <source>
        <strain evidence="1">Hyas-2018</strain>
    </source>
</reference>
<keyword evidence="2" id="KW-1185">Reference proteome</keyword>
<gene>
    <name evidence="1" type="ORF">HPB50_015118</name>
</gene>
<accession>A0ACB7T2P7</accession>